<dbReference type="InterPro" id="IPR043128">
    <property type="entry name" value="Rev_trsase/Diguanyl_cyclase"/>
</dbReference>
<dbReference type="Gene3D" id="3.30.70.270">
    <property type="match status" value="1"/>
</dbReference>
<reference evidence="2 3" key="1">
    <citation type="submission" date="2024-01" db="EMBL/GenBank/DDBJ databases">
        <title>The complete chloroplast genome sequence of Lithospermum erythrorhizon: insights into the phylogenetic relationship among Boraginaceae species and the maternal lineages of purple gromwells.</title>
        <authorList>
            <person name="Okada T."/>
            <person name="Watanabe K."/>
        </authorList>
    </citation>
    <scope>NUCLEOTIDE SEQUENCE [LARGE SCALE GENOMIC DNA]</scope>
</reference>
<dbReference type="SUPFAM" id="SSF56672">
    <property type="entry name" value="DNA/RNA polymerases"/>
    <property type="match status" value="1"/>
</dbReference>
<sequence>MKPPNSYREVQKLTGCLATLNRFISMSGERNLPFFKNLRSISKEMFHWDEEYSEAFDELKRYLGSPKLLSRPEPRERFQIYMVISNVAVNSVLLREVKGIQKSIYYISHVLRDAEERYPIIHKAAFSLVISARKLKAYFE</sequence>
<dbReference type="Pfam" id="PF17919">
    <property type="entry name" value="RT_RNaseH_2"/>
    <property type="match status" value="1"/>
</dbReference>
<comment type="caution">
    <text evidence="2">The sequence shown here is derived from an EMBL/GenBank/DDBJ whole genome shotgun (WGS) entry which is preliminary data.</text>
</comment>
<organism evidence="2 3">
    <name type="scientific">Lithospermum erythrorhizon</name>
    <name type="common">Purple gromwell</name>
    <name type="synonym">Lithospermum officinale var. erythrorhizon</name>
    <dbReference type="NCBI Taxonomy" id="34254"/>
    <lineage>
        <taxon>Eukaryota</taxon>
        <taxon>Viridiplantae</taxon>
        <taxon>Streptophyta</taxon>
        <taxon>Embryophyta</taxon>
        <taxon>Tracheophyta</taxon>
        <taxon>Spermatophyta</taxon>
        <taxon>Magnoliopsida</taxon>
        <taxon>eudicotyledons</taxon>
        <taxon>Gunneridae</taxon>
        <taxon>Pentapetalae</taxon>
        <taxon>asterids</taxon>
        <taxon>lamiids</taxon>
        <taxon>Boraginales</taxon>
        <taxon>Boraginaceae</taxon>
        <taxon>Boraginoideae</taxon>
        <taxon>Lithospermeae</taxon>
        <taxon>Lithospermum</taxon>
    </lineage>
</organism>
<evidence type="ECO:0000259" key="1">
    <source>
        <dbReference type="Pfam" id="PF17919"/>
    </source>
</evidence>
<gene>
    <name evidence="2" type="ORF">LIER_08174</name>
</gene>
<keyword evidence="3" id="KW-1185">Reference proteome</keyword>
<dbReference type="InterPro" id="IPR043502">
    <property type="entry name" value="DNA/RNA_pol_sf"/>
</dbReference>
<feature type="domain" description="Reverse transcriptase/retrotransposon-derived protein RNase H-like" evidence="1">
    <location>
        <begin position="48"/>
        <end position="139"/>
    </location>
</feature>
<dbReference type="AlphaFoldDB" id="A0AAV3PFM2"/>
<name>A0AAV3PFM2_LITER</name>
<dbReference type="PANTHER" id="PTHR48475:SF2">
    <property type="entry name" value="RIBONUCLEASE H"/>
    <property type="match status" value="1"/>
</dbReference>
<protein>
    <recommendedName>
        <fullName evidence="1">Reverse transcriptase/retrotransposon-derived protein RNase H-like domain-containing protein</fullName>
    </recommendedName>
</protein>
<accession>A0AAV3PFM2</accession>
<evidence type="ECO:0000313" key="3">
    <source>
        <dbReference type="Proteomes" id="UP001454036"/>
    </source>
</evidence>
<dbReference type="EMBL" id="BAABME010001308">
    <property type="protein sequence ID" value="GAA0148842.1"/>
    <property type="molecule type" value="Genomic_DNA"/>
</dbReference>
<proteinExistence type="predicted"/>
<dbReference type="Proteomes" id="UP001454036">
    <property type="component" value="Unassembled WGS sequence"/>
</dbReference>
<dbReference type="PANTHER" id="PTHR48475">
    <property type="entry name" value="RIBONUCLEASE H"/>
    <property type="match status" value="1"/>
</dbReference>
<evidence type="ECO:0000313" key="2">
    <source>
        <dbReference type="EMBL" id="GAA0148842.1"/>
    </source>
</evidence>
<dbReference type="InterPro" id="IPR041577">
    <property type="entry name" value="RT_RNaseH_2"/>
</dbReference>